<dbReference type="AlphaFoldDB" id="A0A9W9ZS83"/>
<keyword evidence="2" id="KW-0347">Helicase</keyword>
<keyword evidence="2" id="KW-0378">Hydrolase</keyword>
<dbReference type="EMBL" id="MU825874">
    <property type="protein sequence ID" value="KAJ7386932.1"/>
    <property type="molecule type" value="Genomic_DNA"/>
</dbReference>
<feature type="domain" description="ATP-dependent RNA helicase DDX60 PIN-like" evidence="1">
    <location>
        <begin position="6"/>
        <end position="52"/>
    </location>
</feature>
<dbReference type="Pfam" id="PF23002">
    <property type="entry name" value="PIN-like_DDX60"/>
    <property type="match status" value="1"/>
</dbReference>
<gene>
    <name evidence="2" type="primary">DDX60_4</name>
    <name evidence="2" type="ORF">OS493_003890</name>
</gene>
<evidence type="ECO:0000313" key="2">
    <source>
        <dbReference type="EMBL" id="KAJ7386932.1"/>
    </source>
</evidence>
<accession>A0A9W9ZS83</accession>
<dbReference type="GO" id="GO:0003724">
    <property type="term" value="F:RNA helicase activity"/>
    <property type="evidence" value="ECO:0007669"/>
    <property type="project" value="UniProtKB-EC"/>
</dbReference>
<keyword evidence="2" id="KW-0547">Nucleotide-binding</keyword>
<dbReference type="InterPro" id="IPR055124">
    <property type="entry name" value="PIN-like_DDX60"/>
</dbReference>
<name>A0A9W9ZS83_9CNID</name>
<protein>
    <submittedName>
        <fullName evidence="2">ATP-dependent RNA helicase ddx60</fullName>
        <ecNumber evidence="2">3.6.4.13</ecNumber>
    </submittedName>
</protein>
<keyword evidence="2" id="KW-0067">ATP-binding</keyword>
<comment type="caution">
    <text evidence="2">The sequence shown here is derived from an EMBL/GenBank/DDBJ whole genome shotgun (WGS) entry which is preliminary data.</text>
</comment>
<organism evidence="2 3">
    <name type="scientific">Desmophyllum pertusum</name>
    <dbReference type="NCBI Taxonomy" id="174260"/>
    <lineage>
        <taxon>Eukaryota</taxon>
        <taxon>Metazoa</taxon>
        <taxon>Cnidaria</taxon>
        <taxon>Anthozoa</taxon>
        <taxon>Hexacorallia</taxon>
        <taxon>Scleractinia</taxon>
        <taxon>Caryophylliina</taxon>
        <taxon>Caryophylliidae</taxon>
        <taxon>Desmophyllum</taxon>
    </lineage>
</organism>
<sequence>MGVVFFHIVFFKEMEIIWKSHPSMLLARQALILHLQYNTPFTVITSIDNFWGKAMERLHR</sequence>
<dbReference type="EC" id="3.6.4.13" evidence="2"/>
<keyword evidence="3" id="KW-1185">Reference proteome</keyword>
<evidence type="ECO:0000313" key="3">
    <source>
        <dbReference type="Proteomes" id="UP001163046"/>
    </source>
</evidence>
<dbReference type="GO" id="GO:0016787">
    <property type="term" value="F:hydrolase activity"/>
    <property type="evidence" value="ECO:0007669"/>
    <property type="project" value="UniProtKB-KW"/>
</dbReference>
<evidence type="ECO:0000259" key="1">
    <source>
        <dbReference type="Pfam" id="PF23002"/>
    </source>
</evidence>
<dbReference type="Proteomes" id="UP001163046">
    <property type="component" value="Unassembled WGS sequence"/>
</dbReference>
<proteinExistence type="predicted"/>
<reference evidence="2" key="1">
    <citation type="submission" date="2023-01" db="EMBL/GenBank/DDBJ databases">
        <title>Genome assembly of the deep-sea coral Lophelia pertusa.</title>
        <authorList>
            <person name="Herrera S."/>
            <person name="Cordes E."/>
        </authorList>
    </citation>
    <scope>NUCLEOTIDE SEQUENCE</scope>
    <source>
        <strain evidence="2">USNM1676648</strain>
        <tissue evidence="2">Polyp</tissue>
    </source>
</reference>